<proteinExistence type="predicted"/>
<dbReference type="PANTHER" id="PTHR14187">
    <property type="entry name" value="ALPHA KINASE/ELONGATION FACTOR 2 KINASE"/>
    <property type="match status" value="1"/>
</dbReference>
<evidence type="ECO:0000313" key="3">
    <source>
        <dbReference type="EMBL" id="KDN62909.1"/>
    </source>
</evidence>
<dbReference type="Gene3D" id="3.30.420.40">
    <property type="match status" value="1"/>
</dbReference>
<dbReference type="InterPro" id="IPR043129">
    <property type="entry name" value="ATPase_NBD"/>
</dbReference>
<dbReference type="STRING" id="1173701.A0A066X5E5"/>
<keyword evidence="1" id="KW-0547">Nucleotide-binding</keyword>
<dbReference type="SUPFAM" id="SSF53067">
    <property type="entry name" value="Actin-like ATPase domain"/>
    <property type="match status" value="2"/>
</dbReference>
<dbReference type="Pfam" id="PF00012">
    <property type="entry name" value="HSP70"/>
    <property type="match status" value="1"/>
</dbReference>
<dbReference type="Proteomes" id="UP000027238">
    <property type="component" value="Unassembled WGS sequence"/>
</dbReference>
<evidence type="ECO:0008006" key="5">
    <source>
        <dbReference type="Google" id="ProtNLM"/>
    </source>
</evidence>
<dbReference type="AlphaFoldDB" id="A0A066X5E5"/>
<dbReference type="GO" id="GO:0140662">
    <property type="term" value="F:ATP-dependent protein folding chaperone"/>
    <property type="evidence" value="ECO:0007669"/>
    <property type="project" value="InterPro"/>
</dbReference>
<dbReference type="OrthoDB" id="2963168at2759"/>
<gene>
    <name evidence="3" type="ORF">CSUB01_10599</name>
</gene>
<reference evidence="4" key="1">
    <citation type="journal article" date="2014" name="Genome Announc.">
        <title>Draft genome sequence of Colletotrichum sublineola, a destructive pathogen of cultivated sorghum.</title>
        <authorList>
            <person name="Baroncelli R."/>
            <person name="Sanz-Martin J.M."/>
            <person name="Rech G.E."/>
            <person name="Sukno S.A."/>
            <person name="Thon M.R."/>
        </authorList>
    </citation>
    <scope>NUCLEOTIDE SEQUENCE [LARGE SCALE GENOMIC DNA]</scope>
    <source>
        <strain evidence="4">TX430BB</strain>
    </source>
</reference>
<dbReference type="OMA" id="CKFHVVI"/>
<evidence type="ECO:0000256" key="2">
    <source>
        <dbReference type="ARBA" id="ARBA00022840"/>
    </source>
</evidence>
<protein>
    <recommendedName>
        <fullName evidence="5">Hsp70-like protein</fullName>
    </recommendedName>
</protein>
<comment type="caution">
    <text evidence="3">The sequence shown here is derived from an EMBL/GenBank/DDBJ whole genome shotgun (WGS) entry which is preliminary data.</text>
</comment>
<dbReference type="CDD" id="cd10170">
    <property type="entry name" value="ASKHA_NBD_HSP70"/>
    <property type="match status" value="1"/>
</dbReference>
<keyword evidence="4" id="KW-1185">Reference proteome</keyword>
<dbReference type="InterPro" id="IPR013126">
    <property type="entry name" value="Hsp_70_fam"/>
</dbReference>
<keyword evidence="2" id="KW-0067">ATP-binding</keyword>
<dbReference type="PANTHER" id="PTHR14187:SF5">
    <property type="entry name" value="HEAT SHOCK 70 KDA PROTEIN 12A"/>
    <property type="match status" value="1"/>
</dbReference>
<evidence type="ECO:0000313" key="4">
    <source>
        <dbReference type="Proteomes" id="UP000027238"/>
    </source>
</evidence>
<organism evidence="3 4">
    <name type="scientific">Colletotrichum sublineola</name>
    <name type="common">Sorghum anthracnose fungus</name>
    <dbReference type="NCBI Taxonomy" id="1173701"/>
    <lineage>
        <taxon>Eukaryota</taxon>
        <taxon>Fungi</taxon>
        <taxon>Dikarya</taxon>
        <taxon>Ascomycota</taxon>
        <taxon>Pezizomycotina</taxon>
        <taxon>Sordariomycetes</taxon>
        <taxon>Hypocreomycetidae</taxon>
        <taxon>Glomerellales</taxon>
        <taxon>Glomerellaceae</taxon>
        <taxon>Colletotrichum</taxon>
        <taxon>Colletotrichum graminicola species complex</taxon>
    </lineage>
</organism>
<evidence type="ECO:0000256" key="1">
    <source>
        <dbReference type="ARBA" id="ARBA00022741"/>
    </source>
</evidence>
<accession>A0A066X5E5</accession>
<dbReference type="eggNOG" id="KOG0101">
    <property type="taxonomic scope" value="Eukaryota"/>
</dbReference>
<dbReference type="EMBL" id="JMSE01001287">
    <property type="protein sequence ID" value="KDN62909.1"/>
    <property type="molecule type" value="Genomic_DNA"/>
</dbReference>
<dbReference type="HOGENOM" id="CLU_009958_6_1_1"/>
<sequence length="605" mass="68587">MNNLCDGGLVGNREKNVFVIGIDFGTTFSGVSWAFLGQPDNIEVITRWESELIFNSDTEKTPSTLLYCGLQKEALWGYNIPAIKNETALKWFKLLLIDHKDLSNNLQESRQLATAKRLLEEVNREAVEAVSSYLRRLWNHSIECITRSVGKGLMRLCKFHVVITLPAIWPEYSKARMRRAVEDAGILQSRLAGDTVLSFISEPEAAALATMCDLKYRPDIQEGDHFVVCDAGGGTVDLISYQITEVSPVTVRESVKGNGKLCGGIFLDQAFIELMRCKVTPKVWDALSKDEVHSLLNSDWEHGIKQQFYGQQKDWIVTLPPRCCQAIGIGSLGLKQKLILTHADLDPVFLGIATQVEDLIQEQVQQIRQKYHKMPKYVILVGGFGRCAYLYNRLVRKVATDDMEILQAQGSRPWSAICRGAVIQGLTRRNAVAGLSMGVKSRIARVSYGTVFYEEYDQKLHLDIDRTWDEEEMKWMARNQVHWYLKQGTDICDTEAIRHNYYCLYEKPPSIVTGRLYYSASWPTPGRNDSTVKHLCTIIWNKKVDFESLPTFTNPAGKVFYRLSWDIEMTCDGTSLDFTVFHDGKRVAARNVSVEFEMDESNAVA</sequence>
<name>A0A066X5E5_COLSU</name>
<dbReference type="GO" id="GO:0005524">
    <property type="term" value="F:ATP binding"/>
    <property type="evidence" value="ECO:0007669"/>
    <property type="project" value="UniProtKB-KW"/>
</dbReference>